<evidence type="ECO:0000313" key="3">
    <source>
        <dbReference type="Proteomes" id="UP000076927"/>
    </source>
</evidence>
<name>A0A172TF47_9BACL</name>
<proteinExistence type="predicted"/>
<feature type="chain" id="PRO_5008000707" description="SbsC C-terminal domain-containing protein" evidence="1">
    <location>
        <begin position="36"/>
        <end position="312"/>
    </location>
</feature>
<evidence type="ECO:0000256" key="1">
    <source>
        <dbReference type="SAM" id="SignalP"/>
    </source>
</evidence>
<evidence type="ECO:0008006" key="4">
    <source>
        <dbReference type="Google" id="ProtNLM"/>
    </source>
</evidence>
<dbReference type="PATRIC" id="fig|1178515.4.peg.900"/>
<feature type="signal peptide" evidence="1">
    <location>
        <begin position="1"/>
        <end position="35"/>
    </location>
</feature>
<keyword evidence="1" id="KW-0732">Signal</keyword>
<dbReference type="Proteomes" id="UP000076927">
    <property type="component" value="Chromosome"/>
</dbReference>
<dbReference type="OrthoDB" id="1707591at2"/>
<accession>A0A172TF47</accession>
<sequence length="312" mass="34632">MHTQPSFPVQKVALSALAVLTLALQVGPVASTSAAASDAQPVAVTSAAASNQVYNKFEALLKKGQLQQAIDYLDANIGKASKYQATIMVLHLENALVKALPGRVDKLAKPEWQTEISKVYRPGDSFQTVANKVKNSSLRTALKDASEMNYRLETAEGFYFPVVRYAAFQKYGNYITADIKTYLDIMTAESEKAVAKDAALLLGYQELANRALAQERFVTMYPSSNRTAQVKNLLHNYKTMTFYGLNNTPLFDYETKTMQANAKKGYTLILQANKGKSSGYLKLLQQFMDVVAEHDYKLTPEVEKFRKVNVPI</sequence>
<dbReference type="EMBL" id="CP011388">
    <property type="protein sequence ID" value="ANE45679.1"/>
    <property type="molecule type" value="Genomic_DNA"/>
</dbReference>
<evidence type="ECO:0000313" key="2">
    <source>
        <dbReference type="EMBL" id="ANE45679.1"/>
    </source>
</evidence>
<dbReference type="AlphaFoldDB" id="A0A172TF47"/>
<keyword evidence="3" id="KW-1185">Reference proteome</keyword>
<dbReference type="RefSeq" id="WP_068604633.1">
    <property type="nucleotide sequence ID" value="NZ_CP011388.1"/>
</dbReference>
<dbReference type="KEGG" id="pswu:SY83_04480"/>
<organism evidence="2 3">
    <name type="scientific">Paenibacillus swuensis</name>
    <dbReference type="NCBI Taxonomy" id="1178515"/>
    <lineage>
        <taxon>Bacteria</taxon>
        <taxon>Bacillati</taxon>
        <taxon>Bacillota</taxon>
        <taxon>Bacilli</taxon>
        <taxon>Bacillales</taxon>
        <taxon>Paenibacillaceae</taxon>
        <taxon>Paenibacillus</taxon>
    </lineage>
</organism>
<dbReference type="STRING" id="1178515.SY83_04480"/>
<gene>
    <name evidence="2" type="ORF">SY83_04480</name>
</gene>
<reference evidence="2 3" key="1">
    <citation type="submission" date="2015-01" db="EMBL/GenBank/DDBJ databases">
        <title>Paenibacillus swuensis/DY6/whole genome sequencing.</title>
        <authorList>
            <person name="Kim M.K."/>
            <person name="Srinivasan S."/>
            <person name="Lee J.-J."/>
        </authorList>
    </citation>
    <scope>NUCLEOTIDE SEQUENCE [LARGE SCALE GENOMIC DNA]</scope>
    <source>
        <strain evidence="2 3">DY6</strain>
    </source>
</reference>
<protein>
    <recommendedName>
        <fullName evidence="4">SbsC C-terminal domain-containing protein</fullName>
    </recommendedName>
</protein>